<dbReference type="STRING" id="438753.AZC_3109"/>
<protein>
    <recommendedName>
        <fullName evidence="4">Invasion associated locus B family protein</fullName>
    </recommendedName>
</protein>
<reference evidence="2 3" key="6">
    <citation type="journal article" date="2011" name="Appl. Environ. Microbiol.">
        <title>Involvement of the azorhizobial chromosome partition gene (parA) in the onset of bacteroid differentiation during Sesbania rostrata stem nodule development.</title>
        <authorList>
            <person name="Liu CT."/>
            <person name="Lee KB."/>
            <person name="Wang YS."/>
            <person name="Peng MH."/>
            <person name="Lee KT."/>
            <person name="Suzuki S."/>
            <person name="Suzuki T."/>
            <person name="Oyaizu H."/>
        </authorList>
    </citation>
    <scope>NUCLEOTIDE SEQUENCE [LARGE SCALE GENOMIC DNA]</scope>
    <source>
        <strain evidence="3">ATCC 43989 / DSM 5975 / JCM 20966 / LMG 6465 / NBRC 14845 / NCIMB 13405 / ORS 571</strain>
    </source>
</reference>
<reference evidence="2 3" key="5">
    <citation type="journal article" date="2010" name="Appl. Environ. Microbiol.">
        <title>phrR-like gene praR of Azorhizobium caulinodans ORS571 is essential for symbiosis with Sesbania rostrata and is involved in expression of reb genes.</title>
        <authorList>
            <person name="Akiba N."/>
            <person name="Aono T."/>
            <person name="Toyazaki H."/>
            <person name="Sato S."/>
            <person name="Oyaizu H."/>
        </authorList>
    </citation>
    <scope>NUCLEOTIDE SEQUENCE [LARGE SCALE GENOMIC DNA]</scope>
    <source>
        <strain evidence="3">ATCC 43989 / DSM 5975 / JCM 20966 / LMG 6465 / NBRC 14845 / NCIMB 13405 / ORS 571</strain>
    </source>
</reference>
<feature type="chain" id="PRO_5002723548" description="Invasion associated locus B family protein" evidence="1">
    <location>
        <begin position="43"/>
        <end position="194"/>
    </location>
</feature>
<keyword evidence="3" id="KW-1185">Reference proteome</keyword>
<organism evidence="2 3">
    <name type="scientific">Azorhizobium caulinodans (strain ATCC 43989 / DSM 5975 / JCM 20966 / LMG 6465 / NBRC 14845 / NCIMB 13405 / ORS 571)</name>
    <dbReference type="NCBI Taxonomy" id="438753"/>
    <lineage>
        <taxon>Bacteria</taxon>
        <taxon>Pseudomonadati</taxon>
        <taxon>Pseudomonadota</taxon>
        <taxon>Alphaproteobacteria</taxon>
        <taxon>Hyphomicrobiales</taxon>
        <taxon>Xanthobacteraceae</taxon>
        <taxon>Azorhizobium</taxon>
    </lineage>
</organism>
<dbReference type="AlphaFoldDB" id="A8IBR7"/>
<evidence type="ECO:0000313" key="3">
    <source>
        <dbReference type="Proteomes" id="UP000000270"/>
    </source>
</evidence>
<name>A8IBR7_AZOC5</name>
<dbReference type="HOGENOM" id="CLU_112935_0_0_5"/>
<proteinExistence type="predicted"/>
<evidence type="ECO:0008006" key="4">
    <source>
        <dbReference type="Google" id="ProtNLM"/>
    </source>
</evidence>
<reference evidence="2 3" key="1">
    <citation type="journal article" date="2007" name="Appl. Environ. Microbiol.">
        <title>Rhizobial factors required for stem nodule maturation and maintenance in Sesbania rostrata-Azorhizobium caulinodans ORS571 symbiosis.</title>
        <authorList>
            <person name="Suzuki S."/>
            <person name="Aono T."/>
            <person name="Lee KB."/>
            <person name="Suzuki T."/>
            <person name="Liu CT."/>
            <person name="Miwa H."/>
            <person name="Wakao S."/>
            <person name="Iki T."/>
            <person name="Oyaizu H."/>
        </authorList>
    </citation>
    <scope>NUCLEOTIDE SEQUENCE [LARGE SCALE GENOMIC DNA]</scope>
    <source>
        <strain evidence="3">ATCC 43989 / DSM 5975 / JCM 20966 / LMG 6465 / NBRC 14845 / NCIMB 13405 / ORS 571</strain>
    </source>
</reference>
<sequence>MACTATKLRLCLSPAGGVRMRQFLAAAACAALMCAGPGGAAAATKPSKASKPAKAEPVDTRVWSIVRADDAYALRFGQPKAADPVFSATCLPSAQLLQIAVEVPQDNKIRSGDGVPLSLSSGKRRLELAASAFLGTTDGRLVVEAAVTLTPRVLDIFREGETLAVRMPGSSQTYPLAGARTRLADFERACQGKR</sequence>
<reference evidence="3" key="2">
    <citation type="submission" date="2007-04" db="EMBL/GenBank/DDBJ databases">
        <title>Complete genome sequence of the nitrogen-fixing bacterium Azorhizobium caulinodans ORS571.</title>
        <authorList>
            <person name="Lee K.B."/>
            <person name="Backer P.D."/>
            <person name="Aono T."/>
            <person name="Liu C.T."/>
            <person name="Suzuki S."/>
            <person name="Suzuki T."/>
            <person name="Kaneko T."/>
            <person name="Yamada M."/>
            <person name="Tabata S."/>
            <person name="Kupfer D.M."/>
            <person name="Najar F.Z."/>
            <person name="Wiley G.B."/>
            <person name="Roe B."/>
            <person name="Binnewies T."/>
            <person name="Ussery D."/>
            <person name="Vereecke D."/>
            <person name="Gevers D."/>
            <person name="Holsters M."/>
            <person name="Oyaizu H."/>
        </authorList>
    </citation>
    <scope>NUCLEOTIDE SEQUENCE [LARGE SCALE GENOMIC DNA]</scope>
    <source>
        <strain evidence="3">ATCC 43989 / DSM 5975 / JCM 20966 / LMG 6465 / NBRC 14845 / NCIMB 13405 / ORS 571</strain>
    </source>
</reference>
<dbReference type="eggNOG" id="ENOG5033P4Z">
    <property type="taxonomic scope" value="Bacteria"/>
</dbReference>
<dbReference type="Proteomes" id="UP000000270">
    <property type="component" value="Chromosome"/>
</dbReference>
<accession>A8IBR7</accession>
<keyword evidence="1" id="KW-0732">Signal</keyword>
<reference evidence="2 3" key="3">
    <citation type="journal article" date="2008" name="BMC Genomics">
        <title>The genome of the versatile nitrogen fixer Azorhizobium caulinodans ORS571.</title>
        <authorList>
            <person name="Lee KB."/>
            <person name="Backer P.D."/>
            <person name="Aono T."/>
            <person name="Liu CT."/>
            <person name="Suzuki S."/>
            <person name="Suzuki T."/>
            <person name="Kaneko T."/>
            <person name="Yamada M."/>
            <person name="Tabata S."/>
            <person name="Kupfer D.M."/>
            <person name="Najar F.Z."/>
            <person name="Wiley G.B."/>
            <person name="Roe B."/>
            <person name="Binnewies T.T."/>
            <person name="Ussery D.W."/>
            <person name="D'Haeze W."/>
            <person name="Herder J.D."/>
            <person name="Gevers D."/>
            <person name="Vereecke D."/>
            <person name="Holsters M."/>
            <person name="Oyaizu H."/>
        </authorList>
    </citation>
    <scope>NUCLEOTIDE SEQUENCE [LARGE SCALE GENOMIC DNA]</scope>
    <source>
        <strain evidence="3">ATCC 43989 / DSM 5975 / JCM 20966 / LMG 6465 / NBRC 14845 / NCIMB 13405 / ORS 571</strain>
    </source>
</reference>
<dbReference type="EMBL" id="AP009384">
    <property type="protein sequence ID" value="BAF89107.1"/>
    <property type="molecule type" value="Genomic_DNA"/>
</dbReference>
<reference evidence="2 3" key="4">
    <citation type="journal article" date="2009" name="Appl. Environ. Microbiol.">
        <title>Comparative genome-wide transcriptional profiling of Azorhizobium caulinodans ORS571 grown under free-living and symbiotic conditions.</title>
        <authorList>
            <person name="Tsukada S."/>
            <person name="Aono T."/>
            <person name="Akiba N."/>
            <person name="Lee KB."/>
            <person name="Liu CT."/>
            <person name="Toyazaki H."/>
            <person name="Oyaizu H."/>
        </authorList>
    </citation>
    <scope>NUCLEOTIDE SEQUENCE [LARGE SCALE GENOMIC DNA]</scope>
    <source>
        <strain evidence="3">ATCC 43989 / DSM 5975 / JCM 20966 / LMG 6465 / NBRC 14845 / NCIMB 13405 / ORS 571</strain>
    </source>
</reference>
<evidence type="ECO:0000313" key="2">
    <source>
        <dbReference type="EMBL" id="BAF89107.1"/>
    </source>
</evidence>
<dbReference type="KEGG" id="azc:AZC_3109"/>
<gene>
    <name evidence="2" type="ordered locus">AZC_3109</name>
</gene>
<feature type="signal peptide" evidence="1">
    <location>
        <begin position="1"/>
        <end position="42"/>
    </location>
</feature>
<evidence type="ECO:0000256" key="1">
    <source>
        <dbReference type="SAM" id="SignalP"/>
    </source>
</evidence>